<dbReference type="Pfam" id="PF07943">
    <property type="entry name" value="PBP5_C"/>
    <property type="match status" value="1"/>
</dbReference>
<evidence type="ECO:0000256" key="14">
    <source>
        <dbReference type="PIRSR" id="PIRSR618044-2"/>
    </source>
</evidence>
<gene>
    <name evidence="18" type="ORF">Tfer_0691</name>
</gene>
<dbReference type="Proteomes" id="UP000037175">
    <property type="component" value="Unassembled WGS sequence"/>
</dbReference>
<dbReference type="PRINTS" id="PR00725">
    <property type="entry name" value="DADACBPTASE1"/>
</dbReference>
<keyword evidence="6" id="KW-0645">Protease</keyword>
<sequence length="413" mass="45442" precursor="true">MSFGKRSISILLVVFFVITVVGGPVIAPVYAQEPGIVGKAGVLIDARSGQVLYAKNPDLRLPPASTTKILTVAIALEEGDVNDKVTVSKNAVTQEGSSIYLTAGETLTLEDLLYGVLLSSGNDAAVAVAEHIAGSVPAFVELMNKKAKEWGATNSNFCNPNGLPNDEHYTTARDLAMIAKHAMELPLFREMAATKVKEIKRADPANFFRLINHNKLLWRYEGANGIKTGYTRVAQQCLVSSAKRGDQEFIAVVLGSVGNNIWTDSMALLDYGFKNFRTTKLVEKGKFIQEISVKDGTGKVRVVTEKEQYFTGKLADNEVPKAKTIIFKGLAAPIKKGQKVGYITYNFGDKEIGRVYLVAANAVDKKVMVERHPWILPVAGITLCLGFVITWNRKRALRRYRKGFKHFYRGPIR</sequence>
<protein>
    <recommendedName>
        <fullName evidence="4">serine-type D-Ala-D-Ala carboxypeptidase</fullName>
        <ecNumber evidence="4">3.4.16.4</ecNumber>
    </recommendedName>
</protein>
<keyword evidence="8" id="KW-0378">Hydrolase</keyword>
<dbReference type="EC" id="3.4.16.4" evidence="4"/>
<keyword evidence="5 18" id="KW-0121">Carboxypeptidase</keyword>
<comment type="function">
    <text evidence="1">Removes C-terminal D-alanyl residues from sugar-peptide cell wall precursors.</text>
</comment>
<dbReference type="SMART" id="SM00936">
    <property type="entry name" value="PBP5_C"/>
    <property type="match status" value="1"/>
</dbReference>
<comment type="catalytic activity">
    <reaction evidence="12">
        <text>Preferential cleavage: (Ac)2-L-Lys-D-Ala-|-D-Ala. Also transpeptidation of peptidyl-alanyl moieties that are N-acyl substituents of D-alanine.</text>
        <dbReference type="EC" id="3.4.16.4"/>
    </reaction>
</comment>
<dbReference type="InterPro" id="IPR037167">
    <property type="entry name" value="Peptidase_S11_C_sf"/>
</dbReference>
<keyword evidence="19" id="KW-1185">Reference proteome</keyword>
<evidence type="ECO:0000256" key="2">
    <source>
        <dbReference type="ARBA" id="ARBA00004752"/>
    </source>
</evidence>
<comment type="pathway">
    <text evidence="2">Cell wall biogenesis; peptidoglycan biosynthesis.</text>
</comment>
<evidence type="ECO:0000256" key="6">
    <source>
        <dbReference type="ARBA" id="ARBA00022670"/>
    </source>
</evidence>
<keyword evidence="11" id="KW-0961">Cell wall biogenesis/degradation</keyword>
<dbReference type="EMBL" id="LGTE01000003">
    <property type="protein sequence ID" value="KNZ70509.1"/>
    <property type="molecule type" value="Genomic_DNA"/>
</dbReference>
<dbReference type="Gene3D" id="2.60.410.10">
    <property type="entry name" value="D-Ala-D-Ala carboxypeptidase, C-terminal domain"/>
    <property type="match status" value="1"/>
</dbReference>
<dbReference type="InterPro" id="IPR015956">
    <property type="entry name" value="Peniciliin-bd_prot_C_sf"/>
</dbReference>
<comment type="similarity">
    <text evidence="3 15">Belongs to the peptidase S11 family.</text>
</comment>
<dbReference type="GO" id="GO:0009002">
    <property type="term" value="F:serine-type D-Ala-D-Ala carboxypeptidase activity"/>
    <property type="evidence" value="ECO:0007669"/>
    <property type="project" value="UniProtKB-EC"/>
</dbReference>
<evidence type="ECO:0000256" key="9">
    <source>
        <dbReference type="ARBA" id="ARBA00022960"/>
    </source>
</evidence>
<reference evidence="19" key="1">
    <citation type="submission" date="2015-07" db="EMBL/GenBank/DDBJ databases">
        <title>Complete Genome of Thermincola ferriacetica strain Z-0001T.</title>
        <authorList>
            <person name="Lusk B."/>
            <person name="Badalamenti J.P."/>
            <person name="Parameswaran P."/>
            <person name="Bond D.R."/>
            <person name="Torres C.I."/>
        </authorList>
    </citation>
    <scope>NUCLEOTIDE SEQUENCE [LARGE SCALE GENOMIC DNA]</scope>
    <source>
        <strain evidence="19">Z-0001</strain>
    </source>
</reference>
<evidence type="ECO:0000256" key="12">
    <source>
        <dbReference type="ARBA" id="ARBA00034000"/>
    </source>
</evidence>
<dbReference type="InterPro" id="IPR012907">
    <property type="entry name" value="Peptidase_S11_C"/>
</dbReference>
<evidence type="ECO:0000256" key="13">
    <source>
        <dbReference type="PIRSR" id="PIRSR618044-1"/>
    </source>
</evidence>
<dbReference type="GO" id="GO:0009252">
    <property type="term" value="P:peptidoglycan biosynthetic process"/>
    <property type="evidence" value="ECO:0007669"/>
    <property type="project" value="UniProtKB-UniPathway"/>
</dbReference>
<accession>A0A0L6W5Y3</accession>
<evidence type="ECO:0000313" key="19">
    <source>
        <dbReference type="Proteomes" id="UP000037175"/>
    </source>
</evidence>
<feature type="active site" description="Acyl-ester intermediate" evidence="13">
    <location>
        <position position="65"/>
    </location>
</feature>
<dbReference type="UniPathway" id="UPA00219"/>
<dbReference type="Gene3D" id="3.40.710.10">
    <property type="entry name" value="DD-peptidase/beta-lactamase superfamily"/>
    <property type="match status" value="1"/>
</dbReference>
<evidence type="ECO:0000256" key="10">
    <source>
        <dbReference type="ARBA" id="ARBA00022984"/>
    </source>
</evidence>
<keyword evidence="9" id="KW-0133">Cell shape</keyword>
<keyword evidence="16" id="KW-0812">Transmembrane</keyword>
<evidence type="ECO:0000256" key="16">
    <source>
        <dbReference type="SAM" id="Phobius"/>
    </source>
</evidence>
<dbReference type="InterPro" id="IPR012338">
    <property type="entry name" value="Beta-lactam/transpept-like"/>
</dbReference>
<dbReference type="PANTHER" id="PTHR21581">
    <property type="entry name" value="D-ALANYL-D-ALANINE CARBOXYPEPTIDASE"/>
    <property type="match status" value="1"/>
</dbReference>
<evidence type="ECO:0000256" key="8">
    <source>
        <dbReference type="ARBA" id="ARBA00022801"/>
    </source>
</evidence>
<feature type="active site" evidence="13">
    <location>
        <position position="120"/>
    </location>
</feature>
<dbReference type="GO" id="GO:0071555">
    <property type="term" value="P:cell wall organization"/>
    <property type="evidence" value="ECO:0007669"/>
    <property type="project" value="UniProtKB-KW"/>
</dbReference>
<evidence type="ECO:0000256" key="15">
    <source>
        <dbReference type="RuleBase" id="RU004016"/>
    </source>
</evidence>
<evidence type="ECO:0000259" key="17">
    <source>
        <dbReference type="SMART" id="SM00936"/>
    </source>
</evidence>
<dbReference type="GO" id="GO:0006508">
    <property type="term" value="P:proteolysis"/>
    <property type="evidence" value="ECO:0007669"/>
    <property type="project" value="UniProtKB-KW"/>
</dbReference>
<dbReference type="SUPFAM" id="SSF69189">
    <property type="entry name" value="Penicillin-binding protein associated domain"/>
    <property type="match status" value="1"/>
</dbReference>
<dbReference type="AlphaFoldDB" id="A0A0L6W5Y3"/>
<feature type="transmembrane region" description="Helical" evidence="16">
    <location>
        <begin position="374"/>
        <end position="392"/>
    </location>
</feature>
<evidence type="ECO:0000256" key="5">
    <source>
        <dbReference type="ARBA" id="ARBA00022645"/>
    </source>
</evidence>
<organism evidence="18 19">
    <name type="scientific">Thermincola ferriacetica</name>
    <dbReference type="NCBI Taxonomy" id="281456"/>
    <lineage>
        <taxon>Bacteria</taxon>
        <taxon>Bacillati</taxon>
        <taxon>Bacillota</taxon>
        <taxon>Clostridia</taxon>
        <taxon>Eubacteriales</taxon>
        <taxon>Thermincolaceae</taxon>
        <taxon>Thermincola</taxon>
    </lineage>
</organism>
<dbReference type="SUPFAM" id="SSF56601">
    <property type="entry name" value="beta-lactamase/transpeptidase-like"/>
    <property type="match status" value="1"/>
</dbReference>
<dbReference type="InterPro" id="IPR001967">
    <property type="entry name" value="Peptidase_S11_N"/>
</dbReference>
<keyword evidence="16" id="KW-0472">Membrane</keyword>
<evidence type="ECO:0000313" key="18">
    <source>
        <dbReference type="EMBL" id="KNZ70509.1"/>
    </source>
</evidence>
<dbReference type="RefSeq" id="WP_052216885.1">
    <property type="nucleotide sequence ID" value="NZ_LGTE01000003.1"/>
</dbReference>
<keyword evidence="16" id="KW-1133">Transmembrane helix</keyword>
<dbReference type="InterPro" id="IPR018044">
    <property type="entry name" value="Peptidase_S11"/>
</dbReference>
<evidence type="ECO:0000256" key="4">
    <source>
        <dbReference type="ARBA" id="ARBA00012448"/>
    </source>
</evidence>
<proteinExistence type="inferred from homology"/>
<comment type="caution">
    <text evidence="18">The sequence shown here is derived from an EMBL/GenBank/DDBJ whole genome shotgun (WGS) entry which is preliminary data.</text>
</comment>
<evidence type="ECO:0000256" key="7">
    <source>
        <dbReference type="ARBA" id="ARBA00022729"/>
    </source>
</evidence>
<evidence type="ECO:0000256" key="3">
    <source>
        <dbReference type="ARBA" id="ARBA00007164"/>
    </source>
</evidence>
<feature type="domain" description="Peptidase S11 D-Ala-D-Ala carboxypeptidase A C-terminal" evidence="17">
    <location>
        <begin position="276"/>
        <end position="365"/>
    </location>
</feature>
<feature type="active site" description="Proton acceptor" evidence="13">
    <location>
        <position position="68"/>
    </location>
</feature>
<evidence type="ECO:0000256" key="11">
    <source>
        <dbReference type="ARBA" id="ARBA00023316"/>
    </source>
</evidence>
<dbReference type="GO" id="GO:0008360">
    <property type="term" value="P:regulation of cell shape"/>
    <property type="evidence" value="ECO:0007669"/>
    <property type="project" value="UniProtKB-KW"/>
</dbReference>
<keyword evidence="7" id="KW-0732">Signal</keyword>
<dbReference type="Pfam" id="PF00768">
    <property type="entry name" value="Peptidase_S11"/>
    <property type="match status" value="1"/>
</dbReference>
<dbReference type="PANTHER" id="PTHR21581:SF6">
    <property type="entry name" value="TRAFFICKING PROTEIN PARTICLE COMPLEX SUBUNIT 12"/>
    <property type="match status" value="1"/>
</dbReference>
<dbReference type="PATRIC" id="fig|281456.6.peg.733"/>
<keyword evidence="10" id="KW-0573">Peptidoglycan synthesis</keyword>
<evidence type="ECO:0000256" key="1">
    <source>
        <dbReference type="ARBA" id="ARBA00003217"/>
    </source>
</evidence>
<name>A0A0L6W5Y3_9FIRM</name>
<feature type="binding site" evidence="14">
    <location>
        <position position="227"/>
    </location>
    <ligand>
        <name>substrate</name>
    </ligand>
</feature>